<dbReference type="Proteomes" id="UP001231587">
    <property type="component" value="Unassembled WGS sequence"/>
</dbReference>
<dbReference type="SUPFAM" id="SSF49464">
    <property type="entry name" value="Carboxypeptidase regulatory domain-like"/>
    <property type="match status" value="1"/>
</dbReference>
<evidence type="ECO:0000256" key="1">
    <source>
        <dbReference type="SAM" id="SignalP"/>
    </source>
</evidence>
<keyword evidence="5" id="KW-1185">Reference proteome</keyword>
<comment type="caution">
    <text evidence="2">The sequence shown here is derived from an EMBL/GenBank/DDBJ whole genome shotgun (WGS) entry which is preliminary data.</text>
</comment>
<keyword evidence="1" id="KW-0732">Signal</keyword>
<evidence type="ECO:0000313" key="3">
    <source>
        <dbReference type="EMBL" id="MDQ0336334.1"/>
    </source>
</evidence>
<dbReference type="Proteomes" id="UP001138672">
    <property type="component" value="Unassembled WGS sequence"/>
</dbReference>
<dbReference type="Gene3D" id="2.60.40.1120">
    <property type="entry name" value="Carboxypeptidase-like, regulatory domain"/>
    <property type="match status" value="1"/>
</dbReference>
<name>A0A9X1CD28_9FLAO</name>
<dbReference type="EMBL" id="JAGGJQ010000008">
    <property type="protein sequence ID" value="MBP1840769.1"/>
    <property type="molecule type" value="Genomic_DNA"/>
</dbReference>
<dbReference type="EMBL" id="JAUSUU010000008">
    <property type="protein sequence ID" value="MDQ0336334.1"/>
    <property type="molecule type" value="Genomic_DNA"/>
</dbReference>
<feature type="signal peptide" evidence="1">
    <location>
        <begin position="1"/>
        <end position="19"/>
    </location>
</feature>
<evidence type="ECO:0000313" key="2">
    <source>
        <dbReference type="EMBL" id="MBP1840769.1"/>
    </source>
</evidence>
<evidence type="ECO:0000313" key="4">
    <source>
        <dbReference type="Proteomes" id="UP001138672"/>
    </source>
</evidence>
<dbReference type="InterPro" id="IPR008969">
    <property type="entry name" value="CarboxyPept-like_regulatory"/>
</dbReference>
<dbReference type="AlphaFoldDB" id="A0A9X1CD28"/>
<dbReference type="RefSeq" id="WP_057784146.1">
    <property type="nucleotide sequence ID" value="NZ_JAGGJQ010000008.1"/>
</dbReference>
<evidence type="ECO:0000313" key="5">
    <source>
        <dbReference type="Proteomes" id="UP001231587"/>
    </source>
</evidence>
<gene>
    <name evidence="2" type="ORF">J2Z56_002700</name>
    <name evidence="3" type="ORF">J2Z57_002787</name>
</gene>
<reference evidence="2" key="1">
    <citation type="submission" date="2021-03" db="EMBL/GenBank/DDBJ databases">
        <title>Genomic Encyclopedia of Type Strains, Phase IV (KMG-IV): sequencing the most valuable type-strain genomes for metagenomic binning, comparative biology and taxonomic classification.</title>
        <authorList>
            <person name="Goeker M."/>
        </authorList>
    </citation>
    <scope>NUCLEOTIDE SEQUENCE</scope>
    <source>
        <strain evidence="2">DSM 15523</strain>
        <strain evidence="3 5">DSM 16476</strain>
    </source>
</reference>
<accession>A0A9X1CD28</accession>
<dbReference type="Pfam" id="PF13715">
    <property type="entry name" value="CarbopepD_reg_2"/>
    <property type="match status" value="1"/>
</dbReference>
<proteinExistence type="predicted"/>
<protein>
    <recommendedName>
        <fullName evidence="6">Carboxypeptidase-like regulatory domain-containing protein</fullName>
    </recommendedName>
</protein>
<organism evidence="2 4">
    <name type="scientific">Formosa algae</name>
    <dbReference type="NCBI Taxonomy" id="225843"/>
    <lineage>
        <taxon>Bacteria</taxon>
        <taxon>Pseudomonadati</taxon>
        <taxon>Bacteroidota</taxon>
        <taxon>Flavobacteriia</taxon>
        <taxon>Flavobacteriales</taxon>
        <taxon>Flavobacteriaceae</taxon>
        <taxon>Formosa</taxon>
    </lineage>
</organism>
<evidence type="ECO:0008006" key="6">
    <source>
        <dbReference type="Google" id="ProtNLM"/>
    </source>
</evidence>
<feature type="chain" id="PRO_5040722437" description="Carboxypeptidase-like regulatory domain-containing protein" evidence="1">
    <location>
        <begin position="20"/>
        <end position="292"/>
    </location>
</feature>
<sequence length="292" mass="33155">MKKALLLLLLLFSTGITFCQVKEYGGIVKAKNDNLPLPGVNVIIKGTKIGTQTDYNGNFNISVPDSLNVISFSFLGMVPLDYKLKDEKTLEIFLKEDCNIDWFDERHIGFYLNSGLVNNPVGGLFHFSFTPNYNWPTLKTGISYQTNLKENKFLKAYLNFHHLFVNCDFNADINSTLRNLEYDNNIELTAYSVETSLNFNRFSAIVGLSTIDYNKTSENENINSIGPTFGLGTWIGQPFLMSVSAKTTIYKNLSEYHAEIKKQYKGVYGFLKYYKVNDFNELSLGIGIELSY</sequence>